<dbReference type="PANTHER" id="PTHR35936">
    <property type="entry name" value="MEMBRANE-BOUND LYTIC MUREIN TRANSGLYCOSYLASE F"/>
    <property type="match status" value="1"/>
</dbReference>
<proteinExistence type="predicted"/>
<feature type="domain" description="Solute-binding protein family 3/N-terminal" evidence="3">
    <location>
        <begin position="40"/>
        <end position="257"/>
    </location>
</feature>
<evidence type="ECO:0000256" key="2">
    <source>
        <dbReference type="SAM" id="SignalP"/>
    </source>
</evidence>
<dbReference type="Pfam" id="PF00497">
    <property type="entry name" value="SBP_bac_3"/>
    <property type="match status" value="1"/>
</dbReference>
<evidence type="ECO:0000313" key="5">
    <source>
        <dbReference type="Proteomes" id="UP000294662"/>
    </source>
</evidence>
<evidence type="ECO:0000313" key="4">
    <source>
        <dbReference type="EMBL" id="TDE38480.1"/>
    </source>
</evidence>
<feature type="chain" id="PRO_5020302179" evidence="2">
    <location>
        <begin position="28"/>
        <end position="270"/>
    </location>
</feature>
<protein>
    <submittedName>
        <fullName evidence="4">Transporter substrate-binding domain-containing protein</fullName>
    </submittedName>
</protein>
<gene>
    <name evidence="4" type="ORF">E1B25_10205</name>
</gene>
<keyword evidence="1 2" id="KW-0732">Signal</keyword>
<dbReference type="CDD" id="cd13626">
    <property type="entry name" value="PBP2_Cystine_like"/>
    <property type="match status" value="1"/>
</dbReference>
<dbReference type="Proteomes" id="UP000294662">
    <property type="component" value="Unassembled WGS sequence"/>
</dbReference>
<accession>A0A4R5EUJ5</accession>
<comment type="caution">
    <text evidence="4">The sequence shown here is derived from an EMBL/GenBank/DDBJ whole genome shotgun (WGS) entry which is preliminary data.</text>
</comment>
<name>A0A4R5EUJ5_9RHOB</name>
<dbReference type="InterPro" id="IPR001638">
    <property type="entry name" value="Solute-binding_3/MltF_N"/>
</dbReference>
<keyword evidence="5" id="KW-1185">Reference proteome</keyword>
<reference evidence="4 5" key="1">
    <citation type="submission" date="2019-03" db="EMBL/GenBank/DDBJ databases">
        <authorList>
            <person name="Zhang S."/>
        </authorList>
    </citation>
    <scope>NUCLEOTIDE SEQUENCE [LARGE SCALE GENOMIC DNA]</scope>
    <source>
        <strain evidence="4 5">S4J41</strain>
    </source>
</reference>
<dbReference type="RefSeq" id="WP_132828953.1">
    <property type="nucleotide sequence ID" value="NZ_SMFP01000005.1"/>
</dbReference>
<evidence type="ECO:0000259" key="3">
    <source>
        <dbReference type="SMART" id="SM00062"/>
    </source>
</evidence>
<feature type="signal peptide" evidence="2">
    <location>
        <begin position="1"/>
        <end position="27"/>
    </location>
</feature>
<sequence length="270" mass="28831">MNLKLNLKTTLAAVSAVLLLPFGAAQAQDAAALELLKPGVLSAATEGTYPPFSMRAPDGKLDGLEIRVMGEIAKRLGLEYKPVIVKWESVLIGLEAEQYDIVSVAMDITEERQKKVLFSDGWLESGGRAVVRKDSDITAPEQVKGRKVGGLVASNWTKIAESLGAEVKSYKAESDAMQDLANGQVEAIITDAVAAAYAIQKSNLPLRLVDEPVSSIQKGFAIKKGKPNLAKAVNAALAEMIADGTYAKLTTELIGVNPAPKEPIRTIFED</sequence>
<organism evidence="4 5">
    <name type="scientific">Antarcticimicrobium sediminis</name>
    <dbReference type="NCBI Taxonomy" id="2546227"/>
    <lineage>
        <taxon>Bacteria</taxon>
        <taxon>Pseudomonadati</taxon>
        <taxon>Pseudomonadota</taxon>
        <taxon>Alphaproteobacteria</taxon>
        <taxon>Rhodobacterales</taxon>
        <taxon>Paracoccaceae</taxon>
        <taxon>Antarcticimicrobium</taxon>
    </lineage>
</organism>
<dbReference type="OrthoDB" id="9768183at2"/>
<evidence type="ECO:0000256" key="1">
    <source>
        <dbReference type="ARBA" id="ARBA00022729"/>
    </source>
</evidence>
<dbReference type="PANTHER" id="PTHR35936:SF34">
    <property type="entry name" value="ABC TRANSPORTER EXTRACELLULAR-BINDING PROTEIN YCKB-RELATED"/>
    <property type="match status" value="1"/>
</dbReference>
<dbReference type="AlphaFoldDB" id="A0A4R5EUJ5"/>
<dbReference type="EMBL" id="SMFP01000005">
    <property type="protein sequence ID" value="TDE38480.1"/>
    <property type="molecule type" value="Genomic_DNA"/>
</dbReference>
<dbReference type="SMART" id="SM00062">
    <property type="entry name" value="PBPb"/>
    <property type="match status" value="1"/>
</dbReference>
<dbReference type="SUPFAM" id="SSF53850">
    <property type="entry name" value="Periplasmic binding protein-like II"/>
    <property type="match status" value="1"/>
</dbReference>
<dbReference type="Gene3D" id="3.40.190.10">
    <property type="entry name" value="Periplasmic binding protein-like II"/>
    <property type="match status" value="2"/>
</dbReference>